<feature type="domain" description="Cytochrome P460" evidence="2">
    <location>
        <begin position="61"/>
        <end position="138"/>
    </location>
</feature>
<feature type="chain" id="PRO_5019749423" description="Cytochrome P460 domain-containing protein" evidence="1">
    <location>
        <begin position="40"/>
        <end position="172"/>
    </location>
</feature>
<dbReference type="Proteomes" id="UP000270046">
    <property type="component" value="Chromosome"/>
</dbReference>
<keyword evidence="4" id="KW-1185">Reference proteome</keyword>
<dbReference type="EMBL" id="CP032869">
    <property type="protein sequence ID" value="AYL95366.1"/>
    <property type="molecule type" value="Genomic_DNA"/>
</dbReference>
<dbReference type="OrthoDB" id="674757at2"/>
<evidence type="ECO:0000313" key="3">
    <source>
        <dbReference type="EMBL" id="AYL95366.1"/>
    </source>
</evidence>
<keyword evidence="1" id="KW-0732">Signal</keyword>
<dbReference type="InterPro" id="IPR032033">
    <property type="entry name" value="Cytochrome_P460"/>
</dbReference>
<organism evidence="3 4">
    <name type="scientific">Mucilaginibacter celer</name>
    <dbReference type="NCBI Taxonomy" id="2305508"/>
    <lineage>
        <taxon>Bacteria</taxon>
        <taxon>Pseudomonadati</taxon>
        <taxon>Bacteroidota</taxon>
        <taxon>Sphingobacteriia</taxon>
        <taxon>Sphingobacteriales</taxon>
        <taxon>Sphingobacteriaceae</taxon>
        <taxon>Mucilaginibacter</taxon>
    </lineage>
</organism>
<sequence>MKIMYLPSLLNINAMKIKTYLVLSAYSLILAACAGPTIADEPVNVEASLPVDFNFSKQGFKVISTLIDKKKATMATVYGNDIALNAAKTSDPLHAPGLVMALVTWQQQSNRYWYGNKIPGTLLSVEMVTADRKKGEITYALFEGKTLRFKPGISHPEKRISYILDQKPSIMP</sequence>
<proteinExistence type="predicted"/>
<dbReference type="Pfam" id="PF16694">
    <property type="entry name" value="Cytochrome_P460"/>
    <property type="match status" value="1"/>
</dbReference>
<feature type="signal peptide" evidence="1">
    <location>
        <begin position="1"/>
        <end position="39"/>
    </location>
</feature>
<gene>
    <name evidence="3" type="ORF">HYN43_008695</name>
</gene>
<dbReference type="AlphaFoldDB" id="A0A494VJV2"/>
<protein>
    <recommendedName>
        <fullName evidence="2">Cytochrome P460 domain-containing protein</fullName>
    </recommendedName>
</protein>
<dbReference type="KEGG" id="muh:HYN43_008695"/>
<accession>A0A494VJV2</accession>
<evidence type="ECO:0000256" key="1">
    <source>
        <dbReference type="SAM" id="SignalP"/>
    </source>
</evidence>
<dbReference type="PROSITE" id="PS51257">
    <property type="entry name" value="PROKAR_LIPOPROTEIN"/>
    <property type="match status" value="1"/>
</dbReference>
<evidence type="ECO:0000259" key="2">
    <source>
        <dbReference type="Pfam" id="PF16694"/>
    </source>
</evidence>
<name>A0A494VJV2_9SPHI</name>
<reference evidence="3 4" key="1">
    <citation type="submission" date="2018-10" db="EMBL/GenBank/DDBJ databases">
        <title>Genome sequencing of Mucilaginibacter sp. HYN0043.</title>
        <authorList>
            <person name="Kim M."/>
            <person name="Yi H."/>
        </authorList>
    </citation>
    <scope>NUCLEOTIDE SEQUENCE [LARGE SCALE GENOMIC DNA]</scope>
    <source>
        <strain evidence="3 4">HYN0043</strain>
    </source>
</reference>
<evidence type="ECO:0000313" key="4">
    <source>
        <dbReference type="Proteomes" id="UP000270046"/>
    </source>
</evidence>